<feature type="compositionally biased region" description="Basic residues" evidence="1">
    <location>
        <begin position="59"/>
        <end position="75"/>
    </location>
</feature>
<dbReference type="KEGG" id="dti:Desti_5644"/>
<name>I4CF82_DESTA</name>
<dbReference type="HOGENOM" id="CLU_2665193_0_0_7"/>
<proteinExistence type="predicted"/>
<gene>
    <name evidence="2" type="ordered locus">Desti_5644</name>
</gene>
<protein>
    <submittedName>
        <fullName evidence="2">Uncharacterized protein</fullName>
    </submittedName>
</protein>
<organism evidence="2 3">
    <name type="scientific">Desulfomonile tiedjei (strain ATCC 49306 / DSM 6799 / DCB-1)</name>
    <dbReference type="NCBI Taxonomy" id="706587"/>
    <lineage>
        <taxon>Bacteria</taxon>
        <taxon>Pseudomonadati</taxon>
        <taxon>Thermodesulfobacteriota</taxon>
        <taxon>Desulfomonilia</taxon>
        <taxon>Desulfomonilales</taxon>
        <taxon>Desulfomonilaceae</taxon>
        <taxon>Desulfomonile</taxon>
    </lineage>
</organism>
<feature type="region of interest" description="Disordered" evidence="1">
    <location>
        <begin position="27"/>
        <end position="75"/>
    </location>
</feature>
<dbReference type="Proteomes" id="UP000006055">
    <property type="component" value="Plasmid pDESTI.01"/>
</dbReference>
<sequence length="75" mass="8303">MKKALAKGLFVLIEAGIEMLAERIKKGRKKHGNPDGLYRGHSGGPAHDMGAAGSPHPNHPWRHVSRVRHHRRSIS</sequence>
<keyword evidence="2" id="KW-0614">Plasmid</keyword>
<evidence type="ECO:0000313" key="2">
    <source>
        <dbReference type="EMBL" id="AFM28223.1"/>
    </source>
</evidence>
<dbReference type="AlphaFoldDB" id="I4CF82"/>
<evidence type="ECO:0000313" key="3">
    <source>
        <dbReference type="Proteomes" id="UP000006055"/>
    </source>
</evidence>
<accession>I4CF82</accession>
<evidence type="ECO:0000256" key="1">
    <source>
        <dbReference type="SAM" id="MobiDB-lite"/>
    </source>
</evidence>
<geneLocation type="plasmid" evidence="2 3">
    <name>pDESTI.01</name>
</geneLocation>
<keyword evidence="3" id="KW-1185">Reference proteome</keyword>
<dbReference type="EMBL" id="CP003361">
    <property type="protein sequence ID" value="AFM28223.1"/>
    <property type="molecule type" value="Genomic_DNA"/>
</dbReference>
<reference evidence="3" key="1">
    <citation type="submission" date="2012-06" db="EMBL/GenBank/DDBJ databases">
        <title>Complete sequence of plasmid of Desulfomonile tiedjei DSM 6799.</title>
        <authorList>
            <person name="Lucas S."/>
            <person name="Copeland A."/>
            <person name="Lapidus A."/>
            <person name="Glavina del Rio T."/>
            <person name="Dalin E."/>
            <person name="Tice H."/>
            <person name="Bruce D."/>
            <person name="Goodwin L."/>
            <person name="Pitluck S."/>
            <person name="Peters L."/>
            <person name="Ovchinnikova G."/>
            <person name="Zeytun A."/>
            <person name="Lu M."/>
            <person name="Kyrpides N."/>
            <person name="Mavromatis K."/>
            <person name="Ivanova N."/>
            <person name="Brettin T."/>
            <person name="Detter J.C."/>
            <person name="Han C."/>
            <person name="Larimer F."/>
            <person name="Land M."/>
            <person name="Hauser L."/>
            <person name="Markowitz V."/>
            <person name="Cheng J.-F."/>
            <person name="Hugenholtz P."/>
            <person name="Woyke T."/>
            <person name="Wu D."/>
            <person name="Spring S."/>
            <person name="Schroeder M."/>
            <person name="Brambilla E."/>
            <person name="Klenk H.-P."/>
            <person name="Eisen J.A."/>
        </authorList>
    </citation>
    <scope>NUCLEOTIDE SEQUENCE [LARGE SCALE GENOMIC DNA]</scope>
    <source>
        <strain evidence="3">ATCC 49306 / DSM 6799 / DCB-1</strain>
        <plasmid evidence="3">Plasmid pDESTI.01</plasmid>
    </source>
</reference>